<keyword evidence="2" id="KW-1185">Reference proteome</keyword>
<dbReference type="AlphaFoldDB" id="A0AAV6HY72"/>
<dbReference type="EMBL" id="JACTNZ010000013">
    <property type="protein sequence ID" value="KAG5517794.1"/>
    <property type="molecule type" value="Genomic_DNA"/>
</dbReference>
<sequence>MADAFLQLFNRAINHLKQFNQDNRYDGNIRNNVQITSSQNNMDILHRMPHRVNKRFRTTHVDIVPPRPAIILL</sequence>
<protein>
    <submittedName>
        <fullName evidence="1">Uncharacterized protein</fullName>
    </submittedName>
</protein>
<reference evidence="1 2" key="1">
    <citation type="submission" date="2020-08" db="EMBL/GenBank/DDBJ databases">
        <title>Plant Genome Project.</title>
        <authorList>
            <person name="Zhang R.-G."/>
        </authorList>
    </citation>
    <scope>NUCLEOTIDE SEQUENCE [LARGE SCALE GENOMIC DNA]</scope>
    <source>
        <strain evidence="1">WSP0</strain>
        <tissue evidence="1">Leaf</tissue>
    </source>
</reference>
<name>A0AAV6HY72_9ERIC</name>
<proteinExistence type="predicted"/>
<gene>
    <name evidence="1" type="ORF">RHGRI_038234</name>
</gene>
<evidence type="ECO:0000313" key="2">
    <source>
        <dbReference type="Proteomes" id="UP000823749"/>
    </source>
</evidence>
<organism evidence="1 2">
    <name type="scientific">Rhododendron griersonianum</name>
    <dbReference type="NCBI Taxonomy" id="479676"/>
    <lineage>
        <taxon>Eukaryota</taxon>
        <taxon>Viridiplantae</taxon>
        <taxon>Streptophyta</taxon>
        <taxon>Embryophyta</taxon>
        <taxon>Tracheophyta</taxon>
        <taxon>Spermatophyta</taxon>
        <taxon>Magnoliopsida</taxon>
        <taxon>eudicotyledons</taxon>
        <taxon>Gunneridae</taxon>
        <taxon>Pentapetalae</taxon>
        <taxon>asterids</taxon>
        <taxon>Ericales</taxon>
        <taxon>Ericaceae</taxon>
        <taxon>Ericoideae</taxon>
        <taxon>Rhodoreae</taxon>
        <taxon>Rhododendron</taxon>
    </lineage>
</organism>
<dbReference type="Proteomes" id="UP000823749">
    <property type="component" value="Chromosome 13"/>
</dbReference>
<evidence type="ECO:0000313" key="1">
    <source>
        <dbReference type="EMBL" id="KAG5517794.1"/>
    </source>
</evidence>
<comment type="caution">
    <text evidence="1">The sequence shown here is derived from an EMBL/GenBank/DDBJ whole genome shotgun (WGS) entry which is preliminary data.</text>
</comment>
<accession>A0AAV6HY72</accession>